<protein>
    <submittedName>
        <fullName evidence="1">Uncharacterized protein</fullName>
    </submittedName>
</protein>
<accession>A0A820J5B9</accession>
<reference evidence="1" key="1">
    <citation type="submission" date="2021-02" db="EMBL/GenBank/DDBJ databases">
        <authorList>
            <person name="Nowell W R."/>
        </authorList>
    </citation>
    <scope>NUCLEOTIDE SEQUENCE</scope>
</reference>
<dbReference type="AlphaFoldDB" id="A0A820J5B9"/>
<evidence type="ECO:0000313" key="1">
    <source>
        <dbReference type="EMBL" id="CAF4321456.1"/>
    </source>
</evidence>
<sequence>DEELDEETLAMKAMGLPTSFTSSLVI</sequence>
<dbReference type="Proteomes" id="UP000663823">
    <property type="component" value="Unassembled WGS sequence"/>
</dbReference>
<proteinExistence type="predicted"/>
<dbReference type="EMBL" id="CAJOAX010053686">
    <property type="protein sequence ID" value="CAF4321456.1"/>
    <property type="molecule type" value="Genomic_DNA"/>
</dbReference>
<gene>
    <name evidence="1" type="ORF">OTI717_LOCUS42669</name>
</gene>
<evidence type="ECO:0000313" key="2">
    <source>
        <dbReference type="Proteomes" id="UP000663823"/>
    </source>
</evidence>
<comment type="caution">
    <text evidence="1">The sequence shown here is derived from an EMBL/GenBank/DDBJ whole genome shotgun (WGS) entry which is preliminary data.</text>
</comment>
<organism evidence="1 2">
    <name type="scientific">Rotaria sordida</name>
    <dbReference type="NCBI Taxonomy" id="392033"/>
    <lineage>
        <taxon>Eukaryota</taxon>
        <taxon>Metazoa</taxon>
        <taxon>Spiralia</taxon>
        <taxon>Gnathifera</taxon>
        <taxon>Rotifera</taxon>
        <taxon>Eurotatoria</taxon>
        <taxon>Bdelloidea</taxon>
        <taxon>Philodinida</taxon>
        <taxon>Philodinidae</taxon>
        <taxon>Rotaria</taxon>
    </lineage>
</organism>
<feature type="non-terminal residue" evidence="1">
    <location>
        <position position="1"/>
    </location>
</feature>
<name>A0A820J5B9_9BILA</name>